<evidence type="ECO:0000256" key="12">
    <source>
        <dbReference type="ARBA" id="ARBA00034000"/>
    </source>
</evidence>
<dbReference type="PRINTS" id="PR00725">
    <property type="entry name" value="DADACBPTASE1"/>
</dbReference>
<evidence type="ECO:0000256" key="5">
    <source>
        <dbReference type="ARBA" id="ARBA00022645"/>
    </source>
</evidence>
<evidence type="ECO:0000256" key="1">
    <source>
        <dbReference type="ARBA" id="ARBA00003217"/>
    </source>
</evidence>
<comment type="catalytic activity">
    <reaction evidence="12">
        <text>Preferential cleavage: (Ac)2-L-Lys-D-Ala-|-D-Ala. Also transpeptidation of peptidyl-alanyl moieties that are N-acyl substituents of D-alanine.</text>
        <dbReference type="EC" id="3.4.16.4"/>
    </reaction>
</comment>
<feature type="active site" evidence="13">
    <location>
        <position position="143"/>
    </location>
</feature>
<keyword evidence="5 18" id="KW-0121">Carboxypeptidase</keyword>
<dbReference type="GO" id="GO:0009252">
    <property type="term" value="P:peptidoglycan biosynthetic process"/>
    <property type="evidence" value="ECO:0007669"/>
    <property type="project" value="UniProtKB-KW"/>
</dbReference>
<dbReference type="GO" id="GO:0006508">
    <property type="term" value="P:proteolysis"/>
    <property type="evidence" value="ECO:0007669"/>
    <property type="project" value="UniProtKB-KW"/>
</dbReference>
<reference evidence="18 19" key="1">
    <citation type="submission" date="2023-06" db="EMBL/GenBank/DDBJ databases">
        <title>Altererythrobacter rubellus NBRC 112769 genome.</title>
        <authorList>
            <person name="Zhang K."/>
        </authorList>
    </citation>
    <scope>NUCLEOTIDE SEQUENCE [LARGE SCALE GENOMIC DNA]</scope>
    <source>
        <strain evidence="18 19">NBRC 112769</strain>
    </source>
</reference>
<evidence type="ECO:0000256" key="6">
    <source>
        <dbReference type="ARBA" id="ARBA00022670"/>
    </source>
</evidence>
<protein>
    <recommendedName>
        <fullName evidence="4">serine-type D-Ala-D-Ala carboxypeptidase</fullName>
        <ecNumber evidence="4">3.4.16.4</ecNumber>
    </recommendedName>
</protein>
<keyword evidence="10" id="KW-0573">Peptidoglycan synthesis</keyword>
<dbReference type="InterPro" id="IPR012907">
    <property type="entry name" value="Peptidase_S11_C"/>
</dbReference>
<dbReference type="KEGG" id="arue:QQX03_07775"/>
<evidence type="ECO:0000313" key="18">
    <source>
        <dbReference type="EMBL" id="WIW94873.1"/>
    </source>
</evidence>
<evidence type="ECO:0000256" key="16">
    <source>
        <dbReference type="SAM" id="SignalP"/>
    </source>
</evidence>
<dbReference type="InterPro" id="IPR001967">
    <property type="entry name" value="Peptidase_S11_N"/>
</dbReference>
<feature type="chain" id="PRO_5040831943" description="serine-type D-Ala-D-Ala carboxypeptidase" evidence="16">
    <location>
        <begin position="42"/>
        <end position="404"/>
    </location>
</feature>
<dbReference type="RefSeq" id="WP_285975189.1">
    <property type="nucleotide sequence ID" value="NZ_CP127221.1"/>
</dbReference>
<keyword evidence="19" id="KW-1185">Reference proteome</keyword>
<comment type="pathway">
    <text evidence="2">Cell wall biogenesis; peptidoglycan biosynthesis.</text>
</comment>
<dbReference type="InterPro" id="IPR012338">
    <property type="entry name" value="Beta-lactam/transpept-like"/>
</dbReference>
<comment type="function">
    <text evidence="1">Removes C-terminal D-alanyl residues from sugar-peptide cell wall precursors.</text>
</comment>
<dbReference type="Pfam" id="PF07943">
    <property type="entry name" value="PBP5_C"/>
    <property type="match status" value="1"/>
</dbReference>
<keyword evidence="11" id="KW-0961">Cell wall biogenesis/degradation</keyword>
<feature type="domain" description="Peptidase S11 D-Ala-D-Ala carboxypeptidase A C-terminal" evidence="17">
    <location>
        <begin position="297"/>
        <end position="388"/>
    </location>
</feature>
<accession>A0A9Y2B7P5</accession>
<evidence type="ECO:0000256" key="4">
    <source>
        <dbReference type="ARBA" id="ARBA00012448"/>
    </source>
</evidence>
<dbReference type="InterPro" id="IPR037167">
    <property type="entry name" value="Peptidase_S11_C_sf"/>
</dbReference>
<evidence type="ECO:0000256" key="13">
    <source>
        <dbReference type="PIRSR" id="PIRSR618044-1"/>
    </source>
</evidence>
<sequence length="404" mass="42967">MLLTIAIDRRKVMELALRILSKTKIGLAAALLVLCNPVVSAASPAPPTNVEDVPIILLVDLSSGQILFQRNPDRRFVPASITKVMTAYQAFELLEAGKLQLDQSFPFTRSSFGQRGGEGSTMFLNAGEDTRVSDLLLGITTVSANDASIVLAEGAAGSVQGWLEQMNATAQRLGMRNSRFGTPNGWPDEGRTFTTARDLITLGTALVTDHPDQYRAFFGHRSLTYRGITQSNHEPLTGRVAGGDGIKTGFTNEAGFGVLGSAEREGRRLMVVVAGAVTNSERARAARGLIEWGFSAFESRRLFAAGETVGVIRVQGGSKRSVALVSPRAIAAALPQGTESPDITARIIYDGPVRAPIAAGEQIAEFEISIDGAEPSRVPLYASEAIGPAGPLARMINGVIGWFT</sequence>
<keyword evidence="6" id="KW-0645">Protease</keyword>
<keyword evidence="9" id="KW-0133">Cell shape</keyword>
<name>A0A9Y2B7P5_9SPHN</name>
<feature type="signal peptide" evidence="16">
    <location>
        <begin position="1"/>
        <end position="41"/>
    </location>
</feature>
<feature type="binding site" evidence="14">
    <location>
        <position position="247"/>
    </location>
    <ligand>
        <name>substrate</name>
    </ligand>
</feature>
<dbReference type="PANTHER" id="PTHR21581">
    <property type="entry name" value="D-ALANYL-D-ALANINE CARBOXYPEPTIDASE"/>
    <property type="match status" value="1"/>
</dbReference>
<evidence type="ECO:0000256" key="8">
    <source>
        <dbReference type="ARBA" id="ARBA00022801"/>
    </source>
</evidence>
<dbReference type="PANTHER" id="PTHR21581:SF6">
    <property type="entry name" value="TRAFFICKING PROTEIN PARTICLE COMPLEX SUBUNIT 12"/>
    <property type="match status" value="1"/>
</dbReference>
<evidence type="ECO:0000256" key="11">
    <source>
        <dbReference type="ARBA" id="ARBA00023316"/>
    </source>
</evidence>
<evidence type="ECO:0000256" key="10">
    <source>
        <dbReference type="ARBA" id="ARBA00022984"/>
    </source>
</evidence>
<evidence type="ECO:0000259" key="17">
    <source>
        <dbReference type="SMART" id="SM00936"/>
    </source>
</evidence>
<keyword evidence="8 18" id="KW-0378">Hydrolase</keyword>
<dbReference type="GO" id="GO:0008360">
    <property type="term" value="P:regulation of cell shape"/>
    <property type="evidence" value="ECO:0007669"/>
    <property type="project" value="UniProtKB-KW"/>
</dbReference>
<dbReference type="SUPFAM" id="SSF56601">
    <property type="entry name" value="beta-lactamase/transpeptidase-like"/>
    <property type="match status" value="1"/>
</dbReference>
<dbReference type="InterPro" id="IPR018044">
    <property type="entry name" value="Peptidase_S11"/>
</dbReference>
<evidence type="ECO:0000313" key="19">
    <source>
        <dbReference type="Proteomes" id="UP001231445"/>
    </source>
</evidence>
<dbReference type="EC" id="3.4.16.4" evidence="4"/>
<evidence type="ECO:0000256" key="15">
    <source>
        <dbReference type="RuleBase" id="RU004016"/>
    </source>
</evidence>
<dbReference type="SUPFAM" id="SSF69189">
    <property type="entry name" value="Penicillin-binding protein associated domain"/>
    <property type="match status" value="1"/>
</dbReference>
<evidence type="ECO:0000256" key="9">
    <source>
        <dbReference type="ARBA" id="ARBA00022960"/>
    </source>
</evidence>
<evidence type="ECO:0000256" key="7">
    <source>
        <dbReference type="ARBA" id="ARBA00022729"/>
    </source>
</evidence>
<dbReference type="InterPro" id="IPR015956">
    <property type="entry name" value="Peniciliin-bd_prot_C_sf"/>
</dbReference>
<dbReference type="Gene3D" id="2.60.410.10">
    <property type="entry name" value="D-Ala-D-Ala carboxypeptidase, C-terminal domain"/>
    <property type="match status" value="1"/>
</dbReference>
<dbReference type="SMART" id="SM00936">
    <property type="entry name" value="PBP5_C"/>
    <property type="match status" value="1"/>
</dbReference>
<proteinExistence type="inferred from homology"/>
<dbReference type="EMBL" id="CP127221">
    <property type="protein sequence ID" value="WIW94873.1"/>
    <property type="molecule type" value="Genomic_DNA"/>
</dbReference>
<gene>
    <name evidence="18" type="ORF">QQX03_07775</name>
</gene>
<dbReference type="Proteomes" id="UP001231445">
    <property type="component" value="Chromosome"/>
</dbReference>
<evidence type="ECO:0000256" key="2">
    <source>
        <dbReference type="ARBA" id="ARBA00004752"/>
    </source>
</evidence>
<evidence type="ECO:0000256" key="14">
    <source>
        <dbReference type="PIRSR" id="PIRSR618044-2"/>
    </source>
</evidence>
<dbReference type="Pfam" id="PF00768">
    <property type="entry name" value="Peptidase_S11"/>
    <property type="match status" value="1"/>
</dbReference>
<dbReference type="AlphaFoldDB" id="A0A9Y2B7P5"/>
<dbReference type="Gene3D" id="3.40.710.10">
    <property type="entry name" value="DD-peptidase/beta-lactamase superfamily"/>
    <property type="match status" value="1"/>
</dbReference>
<feature type="active site" description="Proton acceptor" evidence="13">
    <location>
        <position position="83"/>
    </location>
</feature>
<dbReference type="GO" id="GO:0071555">
    <property type="term" value="P:cell wall organization"/>
    <property type="evidence" value="ECO:0007669"/>
    <property type="project" value="UniProtKB-KW"/>
</dbReference>
<comment type="similarity">
    <text evidence="3 15">Belongs to the peptidase S11 family.</text>
</comment>
<evidence type="ECO:0000256" key="3">
    <source>
        <dbReference type="ARBA" id="ARBA00007164"/>
    </source>
</evidence>
<organism evidence="18 19">
    <name type="scientific">Altererythrobacter rubellus</name>
    <dbReference type="NCBI Taxonomy" id="2173831"/>
    <lineage>
        <taxon>Bacteria</taxon>
        <taxon>Pseudomonadati</taxon>
        <taxon>Pseudomonadota</taxon>
        <taxon>Alphaproteobacteria</taxon>
        <taxon>Sphingomonadales</taxon>
        <taxon>Erythrobacteraceae</taxon>
        <taxon>Altererythrobacter</taxon>
    </lineage>
</organism>
<dbReference type="GO" id="GO:0009002">
    <property type="term" value="F:serine-type D-Ala-D-Ala carboxypeptidase activity"/>
    <property type="evidence" value="ECO:0007669"/>
    <property type="project" value="UniProtKB-EC"/>
</dbReference>
<keyword evidence="7 16" id="KW-0732">Signal</keyword>
<feature type="active site" description="Acyl-ester intermediate" evidence="13">
    <location>
        <position position="80"/>
    </location>
</feature>